<dbReference type="EMBL" id="CP000607">
    <property type="protein sequence ID" value="ABP36738.1"/>
    <property type="molecule type" value="Genomic_DNA"/>
</dbReference>
<dbReference type="InterPro" id="IPR036291">
    <property type="entry name" value="NAD(P)-bd_dom_sf"/>
</dbReference>
<dbReference type="PANTHER" id="PTHR33303">
    <property type="entry name" value="CYTOPLASMIC PROTEIN-RELATED"/>
    <property type="match status" value="1"/>
</dbReference>
<dbReference type="KEGG" id="pvi:Cvib_0723"/>
<dbReference type="HOGENOM" id="CLU_112567_0_0_10"/>
<accession>A4SE29</accession>
<name>A4SE29_CHLPM</name>
<feature type="domain" description="CoA-binding" evidence="1">
    <location>
        <begin position="13"/>
        <end position="110"/>
    </location>
</feature>
<reference evidence="2" key="1">
    <citation type="submission" date="2007-03" db="EMBL/GenBank/DDBJ databases">
        <title>Complete sequence of Prosthecochloris vibrioformis DSM 265.</title>
        <authorList>
            <consortium name="US DOE Joint Genome Institute"/>
            <person name="Copeland A."/>
            <person name="Lucas S."/>
            <person name="Lapidus A."/>
            <person name="Barry K."/>
            <person name="Detter J.C."/>
            <person name="Glavina del Rio T."/>
            <person name="Hammon N."/>
            <person name="Israni S."/>
            <person name="Pitluck S."/>
            <person name="Schmutz J."/>
            <person name="Larimer F."/>
            <person name="Land M."/>
            <person name="Hauser L."/>
            <person name="Mikhailova N."/>
            <person name="Li T."/>
            <person name="Overmann J."/>
            <person name="Schuster S.C."/>
            <person name="Bryant D.A."/>
            <person name="Richardson P."/>
        </authorList>
    </citation>
    <scope>NUCLEOTIDE SEQUENCE [LARGE SCALE GENOMIC DNA]</scope>
    <source>
        <strain evidence="2">DSM 265</strain>
    </source>
</reference>
<organism evidence="2">
    <name type="scientific">Chlorobium phaeovibrioides (strain DSM 265 / 1930)</name>
    <name type="common">Prosthecochloris vibrioformis (strain DSM 265)</name>
    <dbReference type="NCBI Taxonomy" id="290318"/>
    <lineage>
        <taxon>Bacteria</taxon>
        <taxon>Pseudomonadati</taxon>
        <taxon>Chlorobiota</taxon>
        <taxon>Chlorobiia</taxon>
        <taxon>Chlorobiales</taxon>
        <taxon>Chlorobiaceae</taxon>
        <taxon>Chlorobium/Pelodictyon group</taxon>
        <taxon>Chlorobium</taxon>
    </lineage>
</organism>
<gene>
    <name evidence="2" type="ordered locus">Cvib_0723</name>
</gene>
<evidence type="ECO:0000313" key="2">
    <source>
        <dbReference type="EMBL" id="ABP36738.1"/>
    </source>
</evidence>
<proteinExistence type="predicted"/>
<dbReference type="SMART" id="SM00881">
    <property type="entry name" value="CoA_binding"/>
    <property type="match status" value="1"/>
</dbReference>
<dbReference type="Gene3D" id="3.40.50.720">
    <property type="entry name" value="NAD(P)-binding Rossmann-like Domain"/>
    <property type="match status" value="1"/>
</dbReference>
<dbReference type="PANTHER" id="PTHR33303:SF2">
    <property type="entry name" value="COA-BINDING DOMAIN-CONTAINING PROTEIN"/>
    <property type="match status" value="1"/>
</dbReference>
<dbReference type="eggNOG" id="COG1832">
    <property type="taxonomic scope" value="Bacteria"/>
</dbReference>
<sequence length="141" mass="15572">MENSMESPDIRSILEQYHTIAVVGISPKPERPSNAVSRHMLAEGYTIVPINPGHQEILGLTSYPSLTLLPPEVKESIEIVNIFRKPADVEPVVDEAIAIGAKVIWTQLGIINDTAAKKARQAGLQVIQNRCISVEHQRLFL</sequence>
<dbReference type="Pfam" id="PF13380">
    <property type="entry name" value="CoA_binding_2"/>
    <property type="match status" value="1"/>
</dbReference>
<dbReference type="AlphaFoldDB" id="A4SE29"/>
<dbReference type="SUPFAM" id="SSF51735">
    <property type="entry name" value="NAD(P)-binding Rossmann-fold domains"/>
    <property type="match status" value="1"/>
</dbReference>
<protein>
    <submittedName>
        <fullName evidence="2">CoA-binding domain protein</fullName>
    </submittedName>
</protein>
<evidence type="ECO:0000259" key="1">
    <source>
        <dbReference type="SMART" id="SM00881"/>
    </source>
</evidence>
<dbReference type="STRING" id="290318.Cvib_0723"/>
<dbReference type="InterPro" id="IPR003781">
    <property type="entry name" value="CoA-bd"/>
</dbReference>